<evidence type="ECO:0000313" key="3">
    <source>
        <dbReference type="Proteomes" id="UP001165243"/>
    </source>
</evidence>
<sequence>MKIKKWSYPDDLTYPIFVYVQGSAWMKQNVYRDLPQMAKIAALGYVVVVVEYRGSDVASFPKPILDAQNGRTLHEAARARIPGRPKAGYFSGQFFWRSHCRLRQLFPGR</sequence>
<dbReference type="Proteomes" id="UP001165243">
    <property type="component" value="Unassembled WGS sequence"/>
</dbReference>
<dbReference type="AlphaFoldDB" id="A0AAV5PG71"/>
<name>A0AAV5PG71_LACDE</name>
<dbReference type="EMBL" id="BSWK01000016">
    <property type="protein sequence ID" value="GMB86898.1"/>
    <property type="molecule type" value="Genomic_DNA"/>
</dbReference>
<comment type="caution">
    <text evidence="2">The sequence shown here is derived from an EMBL/GenBank/DDBJ whole genome shotgun (WGS) entry which is preliminary data.</text>
</comment>
<evidence type="ECO:0000259" key="1">
    <source>
        <dbReference type="Pfam" id="PF20434"/>
    </source>
</evidence>
<evidence type="ECO:0000313" key="2">
    <source>
        <dbReference type="EMBL" id="GMB86898.1"/>
    </source>
</evidence>
<organism evidence="2 3">
    <name type="scientific">Lactobacillus delbrueckii subsp. bulgaricus</name>
    <dbReference type="NCBI Taxonomy" id="1585"/>
    <lineage>
        <taxon>Bacteria</taxon>
        <taxon>Bacillati</taxon>
        <taxon>Bacillota</taxon>
        <taxon>Bacilli</taxon>
        <taxon>Lactobacillales</taxon>
        <taxon>Lactobacillaceae</taxon>
        <taxon>Lactobacillus</taxon>
    </lineage>
</organism>
<feature type="domain" description="BD-FAE-like" evidence="1">
    <location>
        <begin position="13"/>
        <end position="68"/>
    </location>
</feature>
<proteinExistence type="predicted"/>
<gene>
    <name evidence="2" type="ORF">ME0900_12710</name>
</gene>
<dbReference type="SUPFAM" id="SSF53474">
    <property type="entry name" value="alpha/beta-Hydrolases"/>
    <property type="match status" value="1"/>
</dbReference>
<dbReference type="Gene3D" id="3.40.50.1820">
    <property type="entry name" value="alpha/beta hydrolase"/>
    <property type="match status" value="1"/>
</dbReference>
<accession>A0AAV5PG71</accession>
<protein>
    <recommendedName>
        <fullName evidence="1">BD-FAE-like domain-containing protein</fullName>
    </recommendedName>
</protein>
<dbReference type="InterPro" id="IPR049492">
    <property type="entry name" value="BD-FAE-like_dom"/>
</dbReference>
<reference evidence="2" key="1">
    <citation type="submission" date="2023-04" db="EMBL/GenBank/DDBJ databases">
        <title>Draft genome sequences of Lactobacillus delbrueckii subsp. bulgaricus ME-900 and ME-901 with improved acid tolerance.</title>
        <authorList>
            <person name="Ishida T."/>
            <person name="Yamamoto E."/>
            <person name="Koizumi A."/>
            <person name="Fujiwara S."/>
            <person name="Makino S."/>
            <person name="Kano H."/>
            <person name="Kimura K."/>
        </authorList>
    </citation>
    <scope>NUCLEOTIDE SEQUENCE</scope>
    <source>
        <strain evidence="2">ME-900</strain>
    </source>
</reference>
<dbReference type="InterPro" id="IPR029058">
    <property type="entry name" value="AB_hydrolase_fold"/>
</dbReference>
<dbReference type="Pfam" id="PF20434">
    <property type="entry name" value="BD-FAE"/>
    <property type="match status" value="1"/>
</dbReference>